<dbReference type="InterPro" id="IPR006620">
    <property type="entry name" value="Pro_4_hyd_alph"/>
</dbReference>
<organism evidence="12 13">
    <name type="scientific">Prorocentrum cordatum</name>
    <dbReference type="NCBI Taxonomy" id="2364126"/>
    <lineage>
        <taxon>Eukaryota</taxon>
        <taxon>Sar</taxon>
        <taxon>Alveolata</taxon>
        <taxon>Dinophyceae</taxon>
        <taxon>Prorocentrales</taxon>
        <taxon>Prorocentraceae</taxon>
        <taxon>Prorocentrum</taxon>
    </lineage>
</organism>
<name>A0ABN9XWE7_9DINO</name>
<dbReference type="Gene3D" id="2.60.120.620">
    <property type="entry name" value="q2cbj1_9rhob like domain"/>
    <property type="match status" value="1"/>
</dbReference>
<dbReference type="Pfam" id="PF13640">
    <property type="entry name" value="2OG-FeII_Oxy_3"/>
    <property type="match status" value="1"/>
</dbReference>
<accession>A0ABN9XWE7</accession>
<keyword evidence="13" id="KW-1185">Reference proteome</keyword>
<gene>
    <name evidence="12" type="ORF">PCOR1329_LOCUS79425</name>
</gene>
<evidence type="ECO:0000256" key="9">
    <source>
        <dbReference type="ARBA" id="ARBA00023004"/>
    </source>
</evidence>
<sequence length="433" mass="48998">LELLFLPPWRRASSGPVLAGMRRLRFPVLVLALECCQQAVRCRAEDDETCPAGSPGCGAGEVGGGLDDEDLYEDKKQCEAWARACECQLNSKFMLTKCARSCRLHGDSCIDKDHSCTKVTLKKRCTPEQWSVCPKICKLYQEERKKMSGQKKMPVQVDRRTADLNKKTKLDEKFQYGKPKGKCERRETPGGLQDTSVPAMFKRIEESEWAQKYEPKVLSRDPWIMYIDKFLTDQQVDDLLAAVNESGVPFQPSFELQAGHSQRRKSESLFCSVPKCFRDPRILAVHSVASNVTGLHLLNHEYMQVLKYRSGDFYVTHQDTSNEYGWSAAGHRIYTLFVYLSTVPPGFGGETNFPALKLSVPPKKGAAVLWSNVQAANPRREEHRCNHAALPVKNTSADGEFGEFTKFGINMWLYGYDWRSQFSKGCMNKDAGY</sequence>
<evidence type="ECO:0000256" key="10">
    <source>
        <dbReference type="ARBA" id="ARBA00023136"/>
    </source>
</evidence>
<evidence type="ECO:0000259" key="11">
    <source>
        <dbReference type="PROSITE" id="PS51670"/>
    </source>
</evidence>
<keyword evidence="9" id="KW-0408">Iron</keyword>
<evidence type="ECO:0000256" key="6">
    <source>
        <dbReference type="ARBA" id="ARBA00022964"/>
    </source>
</evidence>
<evidence type="ECO:0000256" key="8">
    <source>
        <dbReference type="ARBA" id="ARBA00023002"/>
    </source>
</evidence>
<dbReference type="PANTHER" id="PTHR10869">
    <property type="entry name" value="PROLYL 4-HYDROXYLASE ALPHA SUBUNIT"/>
    <property type="match status" value="1"/>
</dbReference>
<evidence type="ECO:0000256" key="3">
    <source>
        <dbReference type="ARBA" id="ARBA00004308"/>
    </source>
</evidence>
<dbReference type="SMART" id="SM00702">
    <property type="entry name" value="P4Hc"/>
    <property type="match status" value="1"/>
</dbReference>
<keyword evidence="10" id="KW-0472">Membrane</keyword>
<proteinExistence type="predicted"/>
<keyword evidence="7" id="KW-1133">Transmembrane helix</keyword>
<comment type="subcellular location">
    <subcellularLocation>
        <location evidence="3">Endomembrane system</location>
    </subcellularLocation>
    <subcellularLocation>
        <location evidence="2">Membrane</location>
        <topology evidence="2">Single-pass membrane protein</topology>
    </subcellularLocation>
</comment>
<evidence type="ECO:0000256" key="7">
    <source>
        <dbReference type="ARBA" id="ARBA00022989"/>
    </source>
</evidence>
<keyword evidence="4" id="KW-0812">Transmembrane</keyword>
<feature type="domain" description="ShKT" evidence="11">
    <location>
        <begin position="70"/>
        <end position="109"/>
    </location>
</feature>
<dbReference type="EMBL" id="CAUYUJ010021149">
    <property type="protein sequence ID" value="CAK0902987.1"/>
    <property type="molecule type" value="Genomic_DNA"/>
</dbReference>
<comment type="caution">
    <text evidence="12">The sequence shown here is derived from an EMBL/GenBank/DDBJ whole genome shotgun (WGS) entry which is preliminary data.</text>
</comment>
<dbReference type="Proteomes" id="UP001189429">
    <property type="component" value="Unassembled WGS sequence"/>
</dbReference>
<keyword evidence="6" id="KW-0223">Dioxygenase</keyword>
<evidence type="ECO:0000256" key="1">
    <source>
        <dbReference type="ARBA" id="ARBA00001961"/>
    </source>
</evidence>
<keyword evidence="8" id="KW-0560">Oxidoreductase</keyword>
<evidence type="ECO:0000256" key="2">
    <source>
        <dbReference type="ARBA" id="ARBA00004167"/>
    </source>
</evidence>
<keyword evidence="5" id="KW-0479">Metal-binding</keyword>
<evidence type="ECO:0000256" key="5">
    <source>
        <dbReference type="ARBA" id="ARBA00022723"/>
    </source>
</evidence>
<dbReference type="InterPro" id="IPR003582">
    <property type="entry name" value="ShKT_dom"/>
</dbReference>
<comment type="cofactor">
    <cofactor evidence="1">
        <name>L-ascorbate</name>
        <dbReference type="ChEBI" id="CHEBI:38290"/>
    </cofactor>
</comment>
<dbReference type="InterPro" id="IPR045054">
    <property type="entry name" value="P4HA-like"/>
</dbReference>
<dbReference type="PANTHER" id="PTHR10869:SF233">
    <property type="entry name" value="FE2OG DIOXYGENASE DOMAIN-CONTAINING PROTEIN"/>
    <property type="match status" value="1"/>
</dbReference>
<evidence type="ECO:0000256" key="4">
    <source>
        <dbReference type="ARBA" id="ARBA00022692"/>
    </source>
</evidence>
<reference evidence="12" key="1">
    <citation type="submission" date="2023-10" db="EMBL/GenBank/DDBJ databases">
        <authorList>
            <person name="Chen Y."/>
            <person name="Shah S."/>
            <person name="Dougan E. K."/>
            <person name="Thang M."/>
            <person name="Chan C."/>
        </authorList>
    </citation>
    <scope>NUCLEOTIDE SEQUENCE [LARGE SCALE GENOMIC DNA]</scope>
</reference>
<dbReference type="InterPro" id="IPR044862">
    <property type="entry name" value="Pro_4_hyd_alph_FE2OG_OXY"/>
</dbReference>
<evidence type="ECO:0000313" key="12">
    <source>
        <dbReference type="EMBL" id="CAK0902987.1"/>
    </source>
</evidence>
<feature type="non-terminal residue" evidence="12">
    <location>
        <position position="1"/>
    </location>
</feature>
<evidence type="ECO:0000313" key="13">
    <source>
        <dbReference type="Proteomes" id="UP001189429"/>
    </source>
</evidence>
<protein>
    <recommendedName>
        <fullName evidence="11">ShKT domain-containing protein</fullName>
    </recommendedName>
</protein>
<dbReference type="PROSITE" id="PS51670">
    <property type="entry name" value="SHKT"/>
    <property type="match status" value="1"/>
</dbReference>